<reference evidence="3 4" key="1">
    <citation type="submission" date="2019-09" db="EMBL/GenBank/DDBJ databases">
        <title>Bird 10,000 Genomes (B10K) Project - Family phase.</title>
        <authorList>
            <person name="Zhang G."/>
        </authorList>
    </citation>
    <scope>NUCLEOTIDE SEQUENCE [LARGE SCALE GENOMIC DNA]</scope>
    <source>
        <strain evidence="3">B10K-DU-006-20</strain>
        <tissue evidence="3">Mixed tissue sample</tissue>
    </source>
</reference>
<protein>
    <submittedName>
        <fullName evidence="3">INT5 protein</fullName>
    </submittedName>
</protein>
<feature type="non-terminal residue" evidence="3">
    <location>
        <position position="211"/>
    </location>
</feature>
<evidence type="ECO:0000259" key="2">
    <source>
        <dbReference type="Pfam" id="PF14838"/>
    </source>
</evidence>
<dbReference type="GO" id="GO:0034472">
    <property type="term" value="P:snRNA 3'-end processing"/>
    <property type="evidence" value="ECO:0007669"/>
    <property type="project" value="TreeGrafter"/>
</dbReference>
<feature type="region of interest" description="Disordered" evidence="1">
    <location>
        <begin position="58"/>
        <end position="77"/>
    </location>
</feature>
<accession>A0A7L0DQM3</accession>
<keyword evidence="4" id="KW-1185">Reference proteome</keyword>
<dbReference type="Pfam" id="PF14838">
    <property type="entry name" value="INTS5_C"/>
    <property type="match status" value="1"/>
</dbReference>
<dbReference type="InterPro" id="IPR040316">
    <property type="entry name" value="INTS5"/>
</dbReference>
<evidence type="ECO:0000313" key="3">
    <source>
        <dbReference type="EMBL" id="NXJ72941.1"/>
    </source>
</evidence>
<proteinExistence type="predicted"/>
<evidence type="ECO:0000313" key="4">
    <source>
        <dbReference type="Proteomes" id="UP000545435"/>
    </source>
</evidence>
<dbReference type="AlphaFoldDB" id="A0A7L0DQM3"/>
<comment type="caution">
    <text evidence="3">The sequence shown here is derived from an EMBL/GenBank/DDBJ whole genome shotgun (WGS) entry which is preliminary data.</text>
</comment>
<dbReference type="GO" id="GO:0032039">
    <property type="term" value="C:integrator complex"/>
    <property type="evidence" value="ECO:0007669"/>
    <property type="project" value="InterPro"/>
</dbReference>
<feature type="compositionally biased region" description="Gly residues" evidence="1">
    <location>
        <begin position="58"/>
        <end position="76"/>
    </location>
</feature>
<gene>
    <name evidence="3" type="primary">Ints5_0</name>
    <name evidence="3" type="ORF">ROSBEN_R15236</name>
</gene>
<dbReference type="PANTHER" id="PTHR31697">
    <property type="entry name" value="INTEGRATOR COMPLEX SUBUNIT 5"/>
    <property type="match status" value="1"/>
</dbReference>
<dbReference type="PANTHER" id="PTHR31697:SF2">
    <property type="entry name" value="INTEGRATOR COMPLEX SUBUNIT 5"/>
    <property type="match status" value="1"/>
</dbReference>
<dbReference type="InterPro" id="IPR029444">
    <property type="entry name" value="INTS5_C"/>
</dbReference>
<sequence length="211" mass="21463">AAVQHFFLLLRRGEAAGIGHGSRLLARLGAISAPAAKALLQQLVEGALRGGNAELFGAGGGKGPRGGGGSEETGPGGKKEVSLLETNRRFTASVNFSGGVWSVFHAGVIGRGLKAPGGAGGPAPEELDRNLHVFLSLLLRVCCRGGGGSLRPQDPPPAVNPEAAKAVAAALVESVCPEAAGGGELLWPPPEEQSRGGGTVERDLRICRVFR</sequence>
<feature type="domain" description="Integrator complex subunit 5 C-terminal" evidence="2">
    <location>
        <begin position="1"/>
        <end position="210"/>
    </location>
</feature>
<name>A0A7L0DQM3_9CHAR</name>
<organism evidence="3 4">
    <name type="scientific">Rostratula benghalensis</name>
    <name type="common">greater painted-snipe</name>
    <dbReference type="NCBI Taxonomy" id="118793"/>
    <lineage>
        <taxon>Eukaryota</taxon>
        <taxon>Metazoa</taxon>
        <taxon>Chordata</taxon>
        <taxon>Craniata</taxon>
        <taxon>Vertebrata</taxon>
        <taxon>Euteleostomi</taxon>
        <taxon>Archelosauria</taxon>
        <taxon>Archosauria</taxon>
        <taxon>Dinosauria</taxon>
        <taxon>Saurischia</taxon>
        <taxon>Theropoda</taxon>
        <taxon>Coelurosauria</taxon>
        <taxon>Aves</taxon>
        <taxon>Neognathae</taxon>
        <taxon>Neoaves</taxon>
        <taxon>Charadriiformes</taxon>
        <taxon>Rostratulidae</taxon>
        <taxon>Rostratula</taxon>
    </lineage>
</organism>
<evidence type="ECO:0000256" key="1">
    <source>
        <dbReference type="SAM" id="MobiDB-lite"/>
    </source>
</evidence>
<dbReference type="Proteomes" id="UP000545435">
    <property type="component" value="Unassembled WGS sequence"/>
</dbReference>
<dbReference type="EMBL" id="VXAI01001734">
    <property type="protein sequence ID" value="NXJ72941.1"/>
    <property type="molecule type" value="Genomic_DNA"/>
</dbReference>
<feature type="non-terminal residue" evidence="3">
    <location>
        <position position="1"/>
    </location>
</feature>